<comment type="subcellular location">
    <subcellularLocation>
        <location evidence="1">Nucleus</location>
    </subcellularLocation>
</comment>
<organism evidence="15 16">
    <name type="scientific">Cynoglossus semilaevis</name>
    <name type="common">Tongue sole</name>
    <dbReference type="NCBI Taxonomy" id="244447"/>
    <lineage>
        <taxon>Eukaryota</taxon>
        <taxon>Metazoa</taxon>
        <taxon>Chordata</taxon>
        <taxon>Craniata</taxon>
        <taxon>Vertebrata</taxon>
        <taxon>Euteleostomi</taxon>
        <taxon>Actinopterygii</taxon>
        <taxon>Neopterygii</taxon>
        <taxon>Teleostei</taxon>
        <taxon>Neoteleostei</taxon>
        <taxon>Acanthomorphata</taxon>
        <taxon>Carangaria</taxon>
        <taxon>Pleuronectiformes</taxon>
        <taxon>Pleuronectoidei</taxon>
        <taxon>Cynoglossidae</taxon>
        <taxon>Cynoglossinae</taxon>
        <taxon>Cynoglossus</taxon>
    </lineage>
</organism>
<dbReference type="AlphaFoldDB" id="A0A3P8VTY7"/>
<feature type="compositionally biased region" description="Acidic residues" evidence="11">
    <location>
        <begin position="858"/>
        <end position="872"/>
    </location>
</feature>
<dbReference type="GO" id="GO:0031297">
    <property type="term" value="P:replication fork processing"/>
    <property type="evidence" value="ECO:0007669"/>
    <property type="project" value="TreeGrafter"/>
</dbReference>
<evidence type="ECO:0000256" key="7">
    <source>
        <dbReference type="ARBA" id="ARBA00029621"/>
    </source>
</evidence>
<dbReference type="FunFam" id="3.40.50.300:FF:001036">
    <property type="entry name" value="SWI/SNF related, matrix associated, actin dependent regulator of chromatin, subfamily a like 1"/>
    <property type="match status" value="1"/>
</dbReference>
<protein>
    <recommendedName>
        <fullName evidence="2">SWI/SNF-related matrix-associated actin-dependent regulator of chromatin subfamily A-like protein 1</fullName>
    </recommendedName>
    <alternativeName>
        <fullName evidence="8">HepA-related protein</fullName>
    </alternativeName>
    <alternativeName>
        <fullName evidence="7">Sucrose nonfermenting protein 2-like 1</fullName>
    </alternativeName>
</protein>
<evidence type="ECO:0000256" key="4">
    <source>
        <dbReference type="ARBA" id="ARBA00022801"/>
    </source>
</evidence>
<dbReference type="GeneID" id="103392063"/>
<evidence type="ECO:0000256" key="10">
    <source>
        <dbReference type="PROSITE-ProRule" id="PRU00800"/>
    </source>
</evidence>
<dbReference type="InterPro" id="IPR010003">
    <property type="entry name" value="HARP_dom"/>
</dbReference>
<reference evidence="15" key="3">
    <citation type="submission" date="2025-09" db="UniProtKB">
        <authorList>
            <consortium name="Ensembl"/>
        </authorList>
    </citation>
    <scope>IDENTIFICATION</scope>
</reference>
<evidence type="ECO:0000256" key="1">
    <source>
        <dbReference type="ARBA" id="ARBA00004123"/>
    </source>
</evidence>
<dbReference type="InParanoid" id="A0A3P8VTY7"/>
<sequence>MSQQLSAEQLKKIEENRRRALERRAQRQGQTVSISNQNSAGSNSSTTSAQRLDPAARPIQTSSSSASAPQSFVPPPQQQPQGFNSQKLGASHQQSHGYGNQVNKSNHSSSGSAKQCQVVDSPLTNNQQVSFGGKPVQAKPNLSFDSPSTAAAAPGSFYKQLTGRPGPSSAAQVPSNPTPPRPTAAKKPAITVRGKCVAHTEGRFRVEVGYHTELIAVFKSIPSKNYDPNTKMWNFSLLDYRQLMEQAASVSSVSLKPLEGMEALDISAATSSARDGAALGALLKLCNSWQKPGASLQGQCIIVSPTKFEVDIGYHADVIAAFKQMPTRNYDMKTRKWSFSLEDYKQLMDRLSGIAAVEVEPLPRALIQAFSARFEGRTDAMAVDVPEADLSTIDPTLTSSLMPFQREGVNFAVFKQGRLLLADDMGLGKTVQAICIAAYYRDEWPLLVVSPSSVRFTWAEAFRRWLPSLSPDSINVVVKAKDNLRSGVVNIISYDLLSRMDKQLPGNPFNVLIMDESHFLKNIKTARCKSALPLLKAAKRVILLSGTPAMSRPAELYTQVLAVRPTLFPRFHDFGMRYCDAKQSTWGWDYSGSSNLGELRLLLQESVMLRRLKSEVLSQLPSKQRKVVIVTIDGVNARIKAALTAAAKELTKGLTNKEEKDALLVFYNHTAVAKLQTIMEYITDMLECGREKFLVFAHHKSVLDHITSELGKKDVSFIRIDGSTPAIDRHQLCQSFQLSTKTCVAVLSITAANMGLTLHSADLVIFAELFWNPGVLIQAEDRVHRIGQTNNVNIHYLVAKGTADDHLWPMIQGKMNVLEQVGLSESNLSDKAVSGTFHSKDSKQRTITEMFQTSFTADDEDSLLEATNDWDDSPSGNTSGP</sequence>
<evidence type="ECO:0000313" key="16">
    <source>
        <dbReference type="Proteomes" id="UP000265120"/>
    </source>
</evidence>
<dbReference type="PANTHER" id="PTHR45766:SF6">
    <property type="entry name" value="SWI_SNF-RELATED MATRIX-ASSOCIATED ACTIN-DEPENDENT REGULATOR OF CHROMATIN SUBFAMILY A-LIKE PROTEIN 1"/>
    <property type="match status" value="1"/>
</dbReference>
<dbReference type="InterPro" id="IPR014001">
    <property type="entry name" value="Helicase_ATP-bd"/>
</dbReference>
<dbReference type="GO" id="GO:0005524">
    <property type="term" value="F:ATP binding"/>
    <property type="evidence" value="ECO:0007669"/>
    <property type="project" value="InterPro"/>
</dbReference>
<comment type="catalytic activity">
    <reaction evidence="9">
        <text>ATP + H2O = ADP + phosphate + H(+)</text>
        <dbReference type="Rhea" id="RHEA:13065"/>
        <dbReference type="ChEBI" id="CHEBI:15377"/>
        <dbReference type="ChEBI" id="CHEBI:15378"/>
        <dbReference type="ChEBI" id="CHEBI:30616"/>
        <dbReference type="ChEBI" id="CHEBI:43474"/>
        <dbReference type="ChEBI" id="CHEBI:456216"/>
    </reaction>
    <physiologicalReaction direction="left-to-right" evidence="9">
        <dbReference type="Rhea" id="RHEA:13066"/>
    </physiologicalReaction>
</comment>
<dbReference type="Pfam" id="PF00176">
    <property type="entry name" value="SNF2-rel_dom"/>
    <property type="match status" value="1"/>
</dbReference>
<evidence type="ECO:0000259" key="14">
    <source>
        <dbReference type="PROSITE" id="PS51467"/>
    </source>
</evidence>
<evidence type="ECO:0000256" key="9">
    <source>
        <dbReference type="ARBA" id="ARBA00048778"/>
    </source>
</evidence>
<feature type="compositionally biased region" description="Low complexity" evidence="11">
    <location>
        <begin position="33"/>
        <end position="50"/>
    </location>
</feature>
<dbReference type="RefSeq" id="XP_024919436.1">
    <property type="nucleotide sequence ID" value="XM_025063668.1"/>
</dbReference>
<dbReference type="InterPro" id="IPR038718">
    <property type="entry name" value="SNF2-like_sf"/>
</dbReference>
<dbReference type="SMART" id="SM00490">
    <property type="entry name" value="HELICc"/>
    <property type="match status" value="1"/>
</dbReference>
<feature type="region of interest" description="Disordered" evidence="11">
    <location>
        <begin position="858"/>
        <end position="881"/>
    </location>
</feature>
<evidence type="ECO:0000259" key="12">
    <source>
        <dbReference type="PROSITE" id="PS51192"/>
    </source>
</evidence>
<dbReference type="SUPFAM" id="SSF52540">
    <property type="entry name" value="P-loop containing nucleoside triphosphate hydrolases"/>
    <property type="match status" value="2"/>
</dbReference>
<feature type="compositionally biased region" description="Polar residues" evidence="11">
    <location>
        <begin position="82"/>
        <end position="115"/>
    </location>
</feature>
<name>A0A3P8VTY7_CYNSE</name>
<evidence type="ECO:0000256" key="2">
    <source>
        <dbReference type="ARBA" id="ARBA00020162"/>
    </source>
</evidence>
<dbReference type="KEGG" id="csem:103392063"/>
<dbReference type="InterPro" id="IPR000330">
    <property type="entry name" value="SNF2_N"/>
</dbReference>
<keyword evidence="16" id="KW-1185">Reference proteome</keyword>
<keyword evidence="6" id="KW-0539">Nucleus</keyword>
<dbReference type="OMA" id="KCVPHAE"/>
<evidence type="ECO:0000256" key="11">
    <source>
        <dbReference type="SAM" id="MobiDB-lite"/>
    </source>
</evidence>
<evidence type="ECO:0000256" key="5">
    <source>
        <dbReference type="ARBA" id="ARBA00023054"/>
    </source>
</evidence>
<dbReference type="CDD" id="cd18793">
    <property type="entry name" value="SF2_C_SNF"/>
    <property type="match status" value="1"/>
</dbReference>
<keyword evidence="4" id="KW-0378">Hydrolase</keyword>
<dbReference type="STRING" id="244447.ENSCSEP00000016771"/>
<dbReference type="Pfam" id="PF07443">
    <property type="entry name" value="HARP"/>
    <property type="match status" value="2"/>
</dbReference>
<evidence type="ECO:0000256" key="8">
    <source>
        <dbReference type="ARBA" id="ARBA00031896"/>
    </source>
</evidence>
<dbReference type="Proteomes" id="UP000265120">
    <property type="component" value="Chromosome 16"/>
</dbReference>
<feature type="domain" description="HARP" evidence="14">
    <location>
        <begin position="292"/>
        <end position="363"/>
    </location>
</feature>
<dbReference type="InterPro" id="IPR027417">
    <property type="entry name" value="P-loop_NTPase"/>
</dbReference>
<dbReference type="GO" id="GO:0043596">
    <property type="term" value="C:nuclear replication fork"/>
    <property type="evidence" value="ECO:0007669"/>
    <property type="project" value="TreeGrafter"/>
</dbReference>
<dbReference type="PROSITE" id="PS51467">
    <property type="entry name" value="HARP"/>
    <property type="match status" value="2"/>
</dbReference>
<feature type="domain" description="Helicase ATP-binding" evidence="12">
    <location>
        <begin position="410"/>
        <end position="566"/>
    </location>
</feature>
<dbReference type="GO" id="GO:0006281">
    <property type="term" value="P:DNA repair"/>
    <property type="evidence" value="ECO:0007669"/>
    <property type="project" value="TreeGrafter"/>
</dbReference>
<dbReference type="PROSITE" id="PS51192">
    <property type="entry name" value="HELICASE_ATP_BIND_1"/>
    <property type="match status" value="1"/>
</dbReference>
<reference evidence="15" key="2">
    <citation type="submission" date="2025-08" db="UniProtKB">
        <authorList>
            <consortium name="Ensembl"/>
        </authorList>
    </citation>
    <scope>IDENTIFICATION</scope>
</reference>
<dbReference type="FunCoup" id="A0A3P8VTY7">
    <property type="interactions" value="770"/>
</dbReference>
<dbReference type="InterPro" id="IPR049730">
    <property type="entry name" value="SNF2/RAD54-like_C"/>
</dbReference>
<dbReference type="SMART" id="SM00487">
    <property type="entry name" value="DEXDc"/>
    <property type="match status" value="1"/>
</dbReference>
<feature type="domain" description="Helicase C-terminal" evidence="13">
    <location>
        <begin position="681"/>
        <end position="834"/>
    </location>
</feature>
<keyword evidence="3" id="KW-0677">Repeat</keyword>
<dbReference type="OrthoDB" id="2801544at2759"/>
<reference evidence="15 16" key="1">
    <citation type="journal article" date="2014" name="Nat. Genet.">
        <title>Whole-genome sequence of a flatfish provides insights into ZW sex chromosome evolution and adaptation to a benthic lifestyle.</title>
        <authorList>
            <person name="Chen S."/>
            <person name="Zhang G."/>
            <person name="Shao C."/>
            <person name="Huang Q."/>
            <person name="Liu G."/>
            <person name="Zhang P."/>
            <person name="Song W."/>
            <person name="An N."/>
            <person name="Chalopin D."/>
            <person name="Volff J.N."/>
            <person name="Hong Y."/>
            <person name="Li Q."/>
            <person name="Sha Z."/>
            <person name="Zhou H."/>
            <person name="Xie M."/>
            <person name="Yu Q."/>
            <person name="Liu Y."/>
            <person name="Xiang H."/>
            <person name="Wang N."/>
            <person name="Wu K."/>
            <person name="Yang C."/>
            <person name="Zhou Q."/>
            <person name="Liao X."/>
            <person name="Yang L."/>
            <person name="Hu Q."/>
            <person name="Zhang J."/>
            <person name="Meng L."/>
            <person name="Jin L."/>
            <person name="Tian Y."/>
            <person name="Lian J."/>
            <person name="Yang J."/>
            <person name="Miao G."/>
            <person name="Liu S."/>
            <person name="Liang Z."/>
            <person name="Yan F."/>
            <person name="Li Y."/>
            <person name="Sun B."/>
            <person name="Zhang H."/>
            <person name="Zhang J."/>
            <person name="Zhu Y."/>
            <person name="Du M."/>
            <person name="Zhao Y."/>
            <person name="Schartl M."/>
            <person name="Tang Q."/>
            <person name="Wang J."/>
        </authorList>
    </citation>
    <scope>NUCLEOTIDE SEQUENCE</scope>
</reference>
<dbReference type="CDD" id="cd18010">
    <property type="entry name" value="DEXHc_HARP_SMARCAL1"/>
    <property type="match status" value="1"/>
</dbReference>
<feature type="region of interest" description="Disordered" evidence="11">
    <location>
        <begin position="1"/>
        <end position="190"/>
    </location>
</feature>
<dbReference type="FunFam" id="3.40.50.10810:FF:000026">
    <property type="entry name" value="SWI/SNF related, matrix associated, actin dependent regulator of chromatin, subfamily a-like 1"/>
    <property type="match status" value="1"/>
</dbReference>
<dbReference type="Gene3D" id="3.40.50.10810">
    <property type="entry name" value="Tandem AAA-ATPase domain"/>
    <property type="match status" value="1"/>
</dbReference>
<evidence type="ECO:0000259" key="13">
    <source>
        <dbReference type="PROSITE" id="PS51194"/>
    </source>
</evidence>
<evidence type="ECO:0000256" key="3">
    <source>
        <dbReference type="ARBA" id="ARBA00022737"/>
    </source>
</evidence>
<dbReference type="GO" id="GO:0016787">
    <property type="term" value="F:hydrolase activity"/>
    <property type="evidence" value="ECO:0007669"/>
    <property type="project" value="UniProtKB-KW"/>
</dbReference>
<feature type="domain" description="HARP" evidence="14">
    <location>
        <begin position="188"/>
        <end position="259"/>
    </location>
</feature>
<keyword evidence="5" id="KW-0175">Coiled coil</keyword>
<evidence type="ECO:0000313" key="15">
    <source>
        <dbReference type="Ensembl" id="ENSCSEP00000016771.1"/>
    </source>
</evidence>
<comment type="similarity">
    <text evidence="10">Belongs to the SNF2/RAD54 helicase family. SMARCAL1 subfamily.</text>
</comment>
<dbReference type="Ensembl" id="ENSCSET00000016985.1">
    <property type="protein sequence ID" value="ENSCSEP00000016771.1"/>
    <property type="gene ID" value="ENSCSEG00000010785.1"/>
</dbReference>
<dbReference type="Pfam" id="PF00271">
    <property type="entry name" value="Helicase_C"/>
    <property type="match status" value="1"/>
</dbReference>
<feature type="compositionally biased region" description="Basic and acidic residues" evidence="11">
    <location>
        <begin position="9"/>
        <end position="25"/>
    </location>
</feature>
<feature type="compositionally biased region" description="Low complexity" evidence="11">
    <location>
        <begin position="58"/>
        <end position="71"/>
    </location>
</feature>
<dbReference type="PROSITE" id="PS51194">
    <property type="entry name" value="HELICASE_CTER"/>
    <property type="match status" value="1"/>
</dbReference>
<proteinExistence type="inferred from homology"/>
<accession>A0A3P8VTY7</accession>
<dbReference type="PANTHER" id="PTHR45766">
    <property type="entry name" value="DNA ANNEALING HELICASE AND ENDONUCLEASE ZRANB3 FAMILY MEMBER"/>
    <property type="match status" value="1"/>
</dbReference>
<dbReference type="Gene3D" id="3.40.50.300">
    <property type="entry name" value="P-loop containing nucleotide triphosphate hydrolases"/>
    <property type="match status" value="1"/>
</dbReference>
<dbReference type="InterPro" id="IPR001650">
    <property type="entry name" value="Helicase_C-like"/>
</dbReference>
<evidence type="ECO:0000256" key="6">
    <source>
        <dbReference type="ARBA" id="ARBA00023242"/>
    </source>
</evidence>
<dbReference type="GeneTree" id="ENSGT00940000157608"/>